<reference evidence="1" key="3">
    <citation type="submission" date="2025-09" db="UniProtKB">
        <authorList>
            <consortium name="Ensembl"/>
        </authorList>
    </citation>
    <scope>IDENTIFICATION</scope>
</reference>
<dbReference type="Proteomes" id="UP000472272">
    <property type="component" value="Chromosome 2"/>
</dbReference>
<protein>
    <submittedName>
        <fullName evidence="1">Uncharacterized protein</fullName>
    </submittedName>
</protein>
<reference evidence="1 2" key="1">
    <citation type="journal article" date="2019" name="Proc. Natl. Acad. Sci. U.S.A.">
        <title>Regulatory changes in pterin and carotenoid genes underlie balanced color polymorphisms in the wall lizard.</title>
        <authorList>
            <person name="Andrade P."/>
            <person name="Pinho C."/>
            <person name="Perez I de Lanuza G."/>
            <person name="Afonso S."/>
            <person name="Brejcha J."/>
            <person name="Rubin C.J."/>
            <person name="Wallerman O."/>
            <person name="Pereira P."/>
            <person name="Sabatino S.J."/>
            <person name="Bellati A."/>
            <person name="Pellitteri-Rosa D."/>
            <person name="Bosakova Z."/>
            <person name="Bunikis I."/>
            <person name="Carretero M.A."/>
            <person name="Feiner N."/>
            <person name="Marsik P."/>
            <person name="Pauperio F."/>
            <person name="Salvi D."/>
            <person name="Soler L."/>
            <person name="While G.M."/>
            <person name="Uller T."/>
            <person name="Font E."/>
            <person name="Andersson L."/>
            <person name="Carneiro M."/>
        </authorList>
    </citation>
    <scope>NUCLEOTIDE SEQUENCE</scope>
</reference>
<name>A0A670HRP6_PODMU</name>
<evidence type="ECO:0000313" key="2">
    <source>
        <dbReference type="Proteomes" id="UP000472272"/>
    </source>
</evidence>
<keyword evidence="2" id="KW-1185">Reference proteome</keyword>
<dbReference type="Ensembl" id="ENSPMRT00000001860.1">
    <property type="protein sequence ID" value="ENSPMRP00000001752.1"/>
    <property type="gene ID" value="ENSPMRG00000001289.1"/>
</dbReference>
<sequence length="118" mass="12700">MPAFPSLVVISTTGTPLPLSAPPHVMPPPLSQGRSDLPLPRLCFQEILRQGHGLGAALWPLFSDPALQLVRKDGQELLQDQQVHDLLLAASLRLQPPVAQLPQLPINPSADEGGHTIF</sequence>
<organism evidence="1 2">
    <name type="scientific">Podarcis muralis</name>
    <name type="common">Wall lizard</name>
    <name type="synonym">Lacerta muralis</name>
    <dbReference type="NCBI Taxonomy" id="64176"/>
    <lineage>
        <taxon>Eukaryota</taxon>
        <taxon>Metazoa</taxon>
        <taxon>Chordata</taxon>
        <taxon>Craniata</taxon>
        <taxon>Vertebrata</taxon>
        <taxon>Euteleostomi</taxon>
        <taxon>Lepidosauria</taxon>
        <taxon>Squamata</taxon>
        <taxon>Bifurcata</taxon>
        <taxon>Unidentata</taxon>
        <taxon>Episquamata</taxon>
        <taxon>Laterata</taxon>
        <taxon>Lacertibaenia</taxon>
        <taxon>Lacertidae</taxon>
        <taxon>Podarcis</taxon>
    </lineage>
</organism>
<evidence type="ECO:0000313" key="1">
    <source>
        <dbReference type="Ensembl" id="ENSPMRP00000001752.1"/>
    </source>
</evidence>
<accession>A0A670HRP6</accession>
<reference evidence="1" key="2">
    <citation type="submission" date="2025-08" db="UniProtKB">
        <authorList>
            <consortium name="Ensembl"/>
        </authorList>
    </citation>
    <scope>IDENTIFICATION</scope>
</reference>
<proteinExistence type="predicted"/>
<dbReference type="AlphaFoldDB" id="A0A670HRP6"/>